<evidence type="ECO:0000256" key="1">
    <source>
        <dbReference type="ARBA" id="ARBA00022729"/>
    </source>
</evidence>
<dbReference type="PANTHER" id="PTHR33184:SF41">
    <property type="entry name" value="EXPANSIN-LIKE EG45 DOMAIN-CONTAINING PROTEIN"/>
    <property type="match status" value="1"/>
</dbReference>
<evidence type="ECO:0000256" key="3">
    <source>
        <dbReference type="SAM" id="SignalP"/>
    </source>
</evidence>
<dbReference type="PANTHER" id="PTHR33184">
    <property type="entry name" value="PROTEIN TAPETUM DETERMINANT 1-LIKE-RELATED"/>
    <property type="match status" value="1"/>
</dbReference>
<evidence type="ECO:0000313" key="5">
    <source>
        <dbReference type="Proteomes" id="UP000636709"/>
    </source>
</evidence>
<dbReference type="AlphaFoldDB" id="A0A835FGP0"/>
<accession>A0A835FGP0</accession>
<gene>
    <name evidence="4" type="ORF">HU200_011874</name>
</gene>
<feature type="region of interest" description="Disordered" evidence="2">
    <location>
        <begin position="146"/>
        <end position="165"/>
    </location>
</feature>
<organism evidence="4 5">
    <name type="scientific">Digitaria exilis</name>
    <dbReference type="NCBI Taxonomy" id="1010633"/>
    <lineage>
        <taxon>Eukaryota</taxon>
        <taxon>Viridiplantae</taxon>
        <taxon>Streptophyta</taxon>
        <taxon>Embryophyta</taxon>
        <taxon>Tracheophyta</taxon>
        <taxon>Spermatophyta</taxon>
        <taxon>Magnoliopsida</taxon>
        <taxon>Liliopsida</taxon>
        <taxon>Poales</taxon>
        <taxon>Poaceae</taxon>
        <taxon>PACMAD clade</taxon>
        <taxon>Panicoideae</taxon>
        <taxon>Panicodae</taxon>
        <taxon>Paniceae</taxon>
        <taxon>Anthephorinae</taxon>
        <taxon>Digitaria</taxon>
    </lineage>
</organism>
<evidence type="ECO:0000313" key="4">
    <source>
        <dbReference type="EMBL" id="KAF8752736.1"/>
    </source>
</evidence>
<proteinExistence type="predicted"/>
<keyword evidence="1 3" id="KW-0732">Signal</keyword>
<feature type="chain" id="PRO_5032485700" evidence="3">
    <location>
        <begin position="26"/>
        <end position="241"/>
    </location>
</feature>
<protein>
    <submittedName>
        <fullName evidence="4">Uncharacterized protein</fullName>
    </submittedName>
</protein>
<dbReference type="GO" id="GO:0001709">
    <property type="term" value="P:cell fate determination"/>
    <property type="evidence" value="ECO:0007669"/>
    <property type="project" value="TreeGrafter"/>
</dbReference>
<dbReference type="OrthoDB" id="603213at2759"/>
<name>A0A835FGP0_9POAL</name>
<sequence length="241" mass="25528">MATSSLLRTILPVVFFAILLTGTNGERCGTSSIQVETFNSGVVVTGGDTVFEVEVKNLCPCAVRNVQLDARGFATTVDVDPAAFRADDGGVFLVNGGESIASMATVRAMKAHSGGEAPASAHCGAVARDKPSAAVVDKLDEDSLKGKEISDASGPGSTKGKEFGVRKAGRAKEIANRRMIRSRLMWMVQSCRTKGEREWARWQASRYGRTSSPLGRICLGCTDAAEAKARACVEGIYFASQ</sequence>
<dbReference type="Pfam" id="PF24068">
    <property type="entry name" value="TPD1_C"/>
    <property type="match status" value="1"/>
</dbReference>
<feature type="signal peptide" evidence="3">
    <location>
        <begin position="1"/>
        <end position="25"/>
    </location>
</feature>
<reference evidence="4" key="1">
    <citation type="submission" date="2020-07" db="EMBL/GenBank/DDBJ databases">
        <title>Genome sequence and genetic diversity analysis of an under-domesticated orphan crop, white fonio (Digitaria exilis).</title>
        <authorList>
            <person name="Bennetzen J.L."/>
            <person name="Chen S."/>
            <person name="Ma X."/>
            <person name="Wang X."/>
            <person name="Yssel A.E.J."/>
            <person name="Chaluvadi S.R."/>
            <person name="Johnson M."/>
            <person name="Gangashetty P."/>
            <person name="Hamidou F."/>
            <person name="Sanogo M.D."/>
            <person name="Zwaenepoel A."/>
            <person name="Wallace J."/>
            <person name="Van De Peer Y."/>
            <person name="Van Deynze A."/>
        </authorList>
    </citation>
    <scope>NUCLEOTIDE SEQUENCE</scope>
    <source>
        <tissue evidence="4">Leaves</tissue>
    </source>
</reference>
<dbReference type="Proteomes" id="UP000636709">
    <property type="component" value="Unassembled WGS sequence"/>
</dbReference>
<keyword evidence="5" id="KW-1185">Reference proteome</keyword>
<comment type="caution">
    <text evidence="4">The sequence shown here is derived from an EMBL/GenBank/DDBJ whole genome shotgun (WGS) entry which is preliminary data.</text>
</comment>
<dbReference type="InterPro" id="IPR040361">
    <property type="entry name" value="TPD1"/>
</dbReference>
<dbReference type="EMBL" id="JACEFO010000916">
    <property type="protein sequence ID" value="KAF8752736.1"/>
    <property type="molecule type" value="Genomic_DNA"/>
</dbReference>
<evidence type="ECO:0000256" key="2">
    <source>
        <dbReference type="SAM" id="MobiDB-lite"/>
    </source>
</evidence>